<dbReference type="EMBL" id="FMSH01000150">
    <property type="protein sequence ID" value="SCU75334.1"/>
    <property type="molecule type" value="Genomic_DNA"/>
</dbReference>
<evidence type="ECO:0000256" key="3">
    <source>
        <dbReference type="ARBA" id="ARBA00023125"/>
    </source>
</evidence>
<dbReference type="AlphaFoldDB" id="A0A1K0IR19"/>
<feature type="domain" description="HTH lysR-type" evidence="5">
    <location>
        <begin position="2"/>
        <end position="59"/>
    </location>
</feature>
<protein>
    <recommendedName>
        <fullName evidence="5">HTH lysR-type domain-containing protein</fullName>
    </recommendedName>
</protein>
<dbReference type="InterPro" id="IPR036390">
    <property type="entry name" value="WH_DNA-bd_sf"/>
</dbReference>
<dbReference type="PANTHER" id="PTHR30126">
    <property type="entry name" value="HTH-TYPE TRANSCRIPTIONAL REGULATOR"/>
    <property type="match status" value="1"/>
</dbReference>
<evidence type="ECO:0000259" key="5">
    <source>
        <dbReference type="PROSITE" id="PS50931"/>
    </source>
</evidence>
<dbReference type="SUPFAM" id="SSF46785">
    <property type="entry name" value="Winged helix' DNA-binding domain"/>
    <property type="match status" value="1"/>
</dbReference>
<accession>A0A1K0IR19</accession>
<dbReference type="Gene3D" id="1.10.10.10">
    <property type="entry name" value="Winged helix-like DNA-binding domain superfamily/Winged helix DNA-binding domain"/>
    <property type="match status" value="1"/>
</dbReference>
<evidence type="ECO:0000313" key="6">
    <source>
        <dbReference type="EMBL" id="SCU75334.1"/>
    </source>
</evidence>
<name>A0A1K0IR19_CUPNE</name>
<organism evidence="6">
    <name type="scientific">Cupriavidus necator</name>
    <name type="common">Alcaligenes eutrophus</name>
    <name type="synonym">Ralstonia eutropha</name>
    <dbReference type="NCBI Taxonomy" id="106590"/>
    <lineage>
        <taxon>Bacteria</taxon>
        <taxon>Pseudomonadati</taxon>
        <taxon>Pseudomonadota</taxon>
        <taxon>Betaproteobacteria</taxon>
        <taxon>Burkholderiales</taxon>
        <taxon>Burkholderiaceae</taxon>
        <taxon>Cupriavidus</taxon>
    </lineage>
</organism>
<dbReference type="GO" id="GO:0003700">
    <property type="term" value="F:DNA-binding transcription factor activity"/>
    <property type="evidence" value="ECO:0007669"/>
    <property type="project" value="InterPro"/>
</dbReference>
<evidence type="ECO:0000256" key="1">
    <source>
        <dbReference type="ARBA" id="ARBA00009437"/>
    </source>
</evidence>
<dbReference type="Pfam" id="PF00126">
    <property type="entry name" value="HTH_1"/>
    <property type="match status" value="1"/>
</dbReference>
<dbReference type="InterPro" id="IPR005119">
    <property type="entry name" value="LysR_subst-bd"/>
</dbReference>
<evidence type="ECO:0000256" key="2">
    <source>
        <dbReference type="ARBA" id="ARBA00023015"/>
    </source>
</evidence>
<dbReference type="InterPro" id="IPR000847">
    <property type="entry name" value="LysR_HTH_N"/>
</dbReference>
<dbReference type="InterPro" id="IPR036388">
    <property type="entry name" value="WH-like_DNA-bd_sf"/>
</dbReference>
<reference evidence="6" key="1">
    <citation type="submission" date="2016-09" db="EMBL/GenBank/DDBJ databases">
        <authorList>
            <person name="Capua I."/>
            <person name="De Benedictis P."/>
            <person name="Joannis T."/>
            <person name="Lombin L.H."/>
            <person name="Cattoli G."/>
        </authorList>
    </citation>
    <scope>NUCLEOTIDE SEQUENCE</scope>
    <source>
        <strain evidence="6">B9</strain>
    </source>
</reference>
<sequence length="301" mass="33037">MLTIKQIEAFYWVAKLGTVQRAADKLHVTQSAATKRLQEVERLSASPLFEQAGRKATLTARGHEMMLLCADLLESVAHLEEIQASTRNIPRVVHVGVTELVAMSWFPALVRKVRTVYPQLTLQPHIDHSAVLRDKIIDGQLDVAILPEAFVTRSAARVNLELVEFAWFSPPGTFNRGEVVPLQQLATLPVIEQDRTSIITALCARLFEQVGVEPTRLGGSRSIITLAGLIEAGIGVSCLPREFFTNEVAQGRLQIVETDPPAPAVRYCAIYPEHAALGLAVAELARECCDFSRMRAPASLG</sequence>
<keyword evidence="4" id="KW-0804">Transcription</keyword>
<dbReference type="Gene3D" id="3.40.190.290">
    <property type="match status" value="1"/>
</dbReference>
<dbReference type="RefSeq" id="WP_340523687.1">
    <property type="nucleotide sequence ID" value="NZ_FMSH01000150.1"/>
</dbReference>
<proteinExistence type="inferred from homology"/>
<dbReference type="CDD" id="cd05466">
    <property type="entry name" value="PBP2_LTTR_substrate"/>
    <property type="match status" value="1"/>
</dbReference>
<dbReference type="GO" id="GO:0000976">
    <property type="term" value="F:transcription cis-regulatory region binding"/>
    <property type="evidence" value="ECO:0007669"/>
    <property type="project" value="TreeGrafter"/>
</dbReference>
<dbReference type="SUPFAM" id="SSF53850">
    <property type="entry name" value="Periplasmic binding protein-like II"/>
    <property type="match status" value="1"/>
</dbReference>
<keyword evidence="3" id="KW-0238">DNA-binding</keyword>
<dbReference type="PROSITE" id="PS50931">
    <property type="entry name" value="HTH_LYSR"/>
    <property type="match status" value="1"/>
</dbReference>
<evidence type="ECO:0000256" key="4">
    <source>
        <dbReference type="ARBA" id="ARBA00023163"/>
    </source>
</evidence>
<dbReference type="PANTHER" id="PTHR30126:SF77">
    <property type="entry name" value="TRANSCRIPTIONAL REGULATORY PROTEIN"/>
    <property type="match status" value="1"/>
</dbReference>
<comment type="similarity">
    <text evidence="1">Belongs to the LysR transcriptional regulatory family.</text>
</comment>
<dbReference type="Pfam" id="PF03466">
    <property type="entry name" value="LysR_substrate"/>
    <property type="match status" value="1"/>
</dbReference>
<gene>
    <name evidence="6" type="ORF">CNECB9_2330006</name>
</gene>
<keyword evidence="2" id="KW-0805">Transcription regulation</keyword>